<evidence type="ECO:0000256" key="2">
    <source>
        <dbReference type="SAM" id="SignalP"/>
    </source>
</evidence>
<feature type="region of interest" description="Disordered" evidence="1">
    <location>
        <begin position="118"/>
        <end position="138"/>
    </location>
</feature>
<keyword evidence="4" id="KW-1185">Reference proteome</keyword>
<organism evidence="3 4">
    <name type="scientific">Stieleria maiorica</name>
    <dbReference type="NCBI Taxonomy" id="2795974"/>
    <lineage>
        <taxon>Bacteria</taxon>
        <taxon>Pseudomonadati</taxon>
        <taxon>Planctomycetota</taxon>
        <taxon>Planctomycetia</taxon>
        <taxon>Pirellulales</taxon>
        <taxon>Pirellulaceae</taxon>
        <taxon>Stieleria</taxon>
    </lineage>
</organism>
<keyword evidence="2" id="KW-0732">Signal</keyword>
<name>A0A5B9MGY4_9BACT</name>
<evidence type="ECO:0000313" key="3">
    <source>
        <dbReference type="EMBL" id="QEF99386.1"/>
    </source>
</evidence>
<dbReference type="KEGG" id="smam:Mal15_34500"/>
<reference evidence="3 4" key="1">
    <citation type="submission" date="2019-02" db="EMBL/GenBank/DDBJ databases">
        <title>Planctomycetal bacteria perform biofilm scaping via a novel small molecule.</title>
        <authorList>
            <person name="Jeske O."/>
            <person name="Boedeker C."/>
            <person name="Wiegand S."/>
            <person name="Breitling P."/>
            <person name="Kallscheuer N."/>
            <person name="Jogler M."/>
            <person name="Rohde M."/>
            <person name="Petersen J."/>
            <person name="Medema M.H."/>
            <person name="Surup F."/>
            <person name="Jogler C."/>
        </authorList>
    </citation>
    <scope>NUCLEOTIDE SEQUENCE [LARGE SCALE GENOMIC DNA]</scope>
    <source>
        <strain evidence="3 4">Mal15</strain>
    </source>
</reference>
<feature type="region of interest" description="Disordered" evidence="1">
    <location>
        <begin position="30"/>
        <end position="52"/>
    </location>
</feature>
<dbReference type="EMBL" id="CP036264">
    <property type="protein sequence ID" value="QEF99386.1"/>
    <property type="molecule type" value="Genomic_DNA"/>
</dbReference>
<gene>
    <name evidence="3" type="ORF">Mal15_34500</name>
</gene>
<dbReference type="Proteomes" id="UP000321353">
    <property type="component" value="Chromosome"/>
</dbReference>
<evidence type="ECO:0000256" key="1">
    <source>
        <dbReference type="SAM" id="MobiDB-lite"/>
    </source>
</evidence>
<feature type="signal peptide" evidence="2">
    <location>
        <begin position="1"/>
        <end position="19"/>
    </location>
</feature>
<dbReference type="RefSeq" id="WP_147868787.1">
    <property type="nucleotide sequence ID" value="NZ_CP036264.1"/>
</dbReference>
<sequence length="262" mass="29646" precursor="true">MVRLSFVLVALLSVDCSLANGQWFGNQSRGLRRSRAQSHAAPTVPNRYRTPYPTSTRAMSIGVFSYPDYNHPRPGSFDPYRFDNYVYDPYRFGSFEAPDLLNDPYFRERHRYDSHFPGRRRPPLVMKTPQPEFAYPSPRNPYLYKGSKEALRNPSSKHPQTANAPQQLIASLSAMDDGEAWMEFLAPDRVDDLIAEGDQAELKELLSHYDGIVNSPALKAIAAARGFQATRELLRRHVQAAEELPPAPGDAIQWETLPPAQI</sequence>
<protein>
    <submittedName>
        <fullName evidence="3">Uncharacterized protein</fullName>
    </submittedName>
</protein>
<evidence type="ECO:0000313" key="4">
    <source>
        <dbReference type="Proteomes" id="UP000321353"/>
    </source>
</evidence>
<accession>A0A5B9MGY4</accession>
<proteinExistence type="predicted"/>
<feature type="chain" id="PRO_5023137010" evidence="2">
    <location>
        <begin position="20"/>
        <end position="262"/>
    </location>
</feature>
<dbReference type="AlphaFoldDB" id="A0A5B9MGY4"/>